<reference evidence="3" key="1">
    <citation type="journal article" date="2019" name="Int. J. Syst. Evol. Microbiol.">
        <title>The Global Catalogue of Microorganisms (GCM) 10K type strain sequencing project: providing services to taxonomists for standard genome sequencing and annotation.</title>
        <authorList>
            <consortium name="The Broad Institute Genomics Platform"/>
            <consortium name="The Broad Institute Genome Sequencing Center for Infectious Disease"/>
            <person name="Wu L."/>
            <person name="Ma J."/>
        </authorList>
    </citation>
    <scope>NUCLEOTIDE SEQUENCE [LARGE SCALE GENOMIC DNA]</scope>
    <source>
        <strain evidence="3">JCM 15134</strain>
    </source>
</reference>
<evidence type="ECO:0000313" key="2">
    <source>
        <dbReference type="EMBL" id="GAA0698601.1"/>
    </source>
</evidence>
<dbReference type="EMBL" id="BAAAET010000004">
    <property type="protein sequence ID" value="GAA0698601.1"/>
    <property type="molecule type" value="Genomic_DNA"/>
</dbReference>
<accession>A0ABP3TFT1</accession>
<evidence type="ECO:0000256" key="1">
    <source>
        <dbReference type="SAM" id="Phobius"/>
    </source>
</evidence>
<keyword evidence="1" id="KW-0812">Transmembrane</keyword>
<dbReference type="InterPro" id="IPR021313">
    <property type="entry name" value="DUF2909"/>
</dbReference>
<feature type="transmembrane region" description="Helical" evidence="1">
    <location>
        <begin position="38"/>
        <end position="57"/>
    </location>
</feature>
<keyword evidence="1" id="KW-0472">Membrane</keyword>
<comment type="caution">
    <text evidence="2">The sequence shown here is derived from an EMBL/GenBank/DDBJ whole genome shotgun (WGS) entry which is preliminary data.</text>
</comment>
<keyword evidence="3" id="KW-1185">Reference proteome</keyword>
<keyword evidence="1" id="KW-1133">Transmembrane helix</keyword>
<proteinExistence type="predicted"/>
<evidence type="ECO:0008006" key="4">
    <source>
        <dbReference type="Google" id="ProtNLM"/>
    </source>
</evidence>
<dbReference type="Proteomes" id="UP001499915">
    <property type="component" value="Unassembled WGS sequence"/>
</dbReference>
<dbReference type="Pfam" id="PF11137">
    <property type="entry name" value="DUF2909"/>
    <property type="match status" value="1"/>
</dbReference>
<feature type="transmembrane region" description="Helical" evidence="1">
    <location>
        <begin position="6"/>
        <end position="26"/>
    </location>
</feature>
<dbReference type="RefSeq" id="WP_343807463.1">
    <property type="nucleotide sequence ID" value="NZ_BAAAET010000004.1"/>
</dbReference>
<organism evidence="2 3">
    <name type="scientific">Marinobacterium maritimum</name>
    <dbReference type="NCBI Taxonomy" id="500162"/>
    <lineage>
        <taxon>Bacteria</taxon>
        <taxon>Pseudomonadati</taxon>
        <taxon>Pseudomonadota</taxon>
        <taxon>Gammaproteobacteria</taxon>
        <taxon>Oceanospirillales</taxon>
        <taxon>Oceanospirillaceae</taxon>
        <taxon>Marinobacterium</taxon>
    </lineage>
</organism>
<sequence length="67" mass="7552">MFRLLILILFIAILVALFSSLWSLLRHPSGDGTTANRLLWRVILSALLILALVYGFNTGHLQPHAPW</sequence>
<protein>
    <recommendedName>
        <fullName evidence="4">DUF2909 domain-containing protein</fullName>
    </recommendedName>
</protein>
<gene>
    <name evidence="2" type="ORF">GCM10009104_28910</name>
</gene>
<name>A0ABP3TFT1_9GAMM</name>
<evidence type="ECO:0000313" key="3">
    <source>
        <dbReference type="Proteomes" id="UP001499915"/>
    </source>
</evidence>